<feature type="repeat" description="NHL" evidence="7">
    <location>
        <begin position="1422"/>
        <end position="1465"/>
    </location>
</feature>
<feature type="domain" description="RING-type" evidence="11">
    <location>
        <begin position="167"/>
        <end position="209"/>
    </location>
</feature>
<evidence type="ECO:0000256" key="6">
    <source>
        <dbReference type="PROSITE-ProRule" id="PRU00024"/>
    </source>
</evidence>
<dbReference type="InterPro" id="IPR001841">
    <property type="entry name" value="Znf_RING"/>
</dbReference>
<dbReference type="Pfam" id="PF01436">
    <property type="entry name" value="NHL"/>
    <property type="match status" value="6"/>
</dbReference>
<keyword evidence="2" id="KW-0677">Repeat</keyword>
<dbReference type="CDD" id="cd16524">
    <property type="entry name" value="RING-HC_NHL-1-like"/>
    <property type="match status" value="1"/>
</dbReference>
<feature type="compositionally biased region" description="Basic and acidic residues" evidence="9">
    <location>
        <begin position="971"/>
        <end position="984"/>
    </location>
</feature>
<dbReference type="SUPFAM" id="SSF57850">
    <property type="entry name" value="RING/U-box"/>
    <property type="match status" value="1"/>
</dbReference>
<dbReference type="SMART" id="SM01388">
    <property type="entry name" value="Mob1_phocein"/>
    <property type="match status" value="1"/>
</dbReference>
<feature type="compositionally biased region" description="Pro residues" evidence="9">
    <location>
        <begin position="1900"/>
        <end position="1911"/>
    </location>
</feature>
<dbReference type="SUPFAM" id="SSF101152">
    <property type="entry name" value="Mob1/phocein"/>
    <property type="match status" value="2"/>
</dbReference>
<gene>
    <name evidence="13" type="ORF">TCMB3V08_LOCUS8734</name>
</gene>
<feature type="compositionally biased region" description="Polar residues" evidence="9">
    <location>
        <begin position="1047"/>
        <end position="1057"/>
    </location>
</feature>
<feature type="region of interest" description="Disordered" evidence="9">
    <location>
        <begin position="1874"/>
        <end position="1911"/>
    </location>
</feature>
<keyword evidence="3 6" id="KW-0863">Zinc-finger</keyword>
<keyword evidence="4 5" id="KW-0862">Zinc</keyword>
<feature type="repeat" description="NHL" evidence="7">
    <location>
        <begin position="1469"/>
        <end position="1512"/>
    </location>
</feature>
<keyword evidence="10" id="KW-0732">Signal</keyword>
<feature type="binding site" evidence="5">
    <location>
        <position position="1659"/>
    </location>
    <ligand>
        <name>Zn(2+)</name>
        <dbReference type="ChEBI" id="CHEBI:29105"/>
    </ligand>
</feature>
<feature type="coiled-coil region" evidence="8">
    <location>
        <begin position="282"/>
        <end position="313"/>
    </location>
</feature>
<dbReference type="EMBL" id="OE183938">
    <property type="protein sequence ID" value="CAD7576158.1"/>
    <property type="molecule type" value="Genomic_DNA"/>
</dbReference>
<sequence length="1911" mass="210042">MSQWSGILLLMVLSRPHMAQWSGILLLMALSRPHMAQWSGILILMVLSHPHMSQWSGILLLMVLSRTHMAQWSGILILMVLSHPHMAQWSGILILMVLSRPHMSHWSGILLLMVLSRTHMAQWSGILLLMVLSRPHMSQWSGILLLMVLSRPQIIQVMEQFEQLLTCAICLDRYRNPKLLPCQHSFCMEPCMDGLVDYVRRQVKCPECRAEHRIPYQGVQGYPTNVTLQRFLELHIEITGELPDPTSGQIMERCNVCSEKSYCSLCVHCEKKICEECKGAHMDILRREIARINNQVRRAIHRLQDALTLVEKNATCLQINCSSVSEEVDEIYRRLSKALKDRTEFLTGELDRYLTTEKRNLLTLKDNLELEISNIQSNCDLADKHMTESVDWDDCELMDAKEIFLKTVEFIRNFEYENVDYNRRVKFAMSHDPNQLVLHLAGYGELIINMPHLTGSGPGSLVGSSSSNALLQPPGGPGLMRSKSDHRLATQFRQQEERGYGEDRDQPSGRVSPLGGRKFGERYPAPRGGNEKYDSSRYGRSGGGSDYGSEFESPYDNDNRSTARSRYRARLARNQTGGENADSDNDTQGNRSVRFSGEPPHKEREKVLDTEDATKGPLSGIFRLYDSPRVMKRLQESELRIKKKDKEPPPQPVQPQVKAAQPTKKPLAQRQVSEDDEIAKIKKQNKNAPSSSSSTAPETVPETRPVSERVAALKQHRSLVGTGGGDASSEEGSQPSSPTTGRAPSSELSSPTRKNPVPEVASSDAESDDGSSVTSLQQTVRKTPVSRTGSGSTSRRSSASSDATTASQAHKKTTRSASSDSSTSSESSSSAVKNTGAAFSTDELKQKYSSRGGSGGSPAESVVASGANSPKNRKSSISSDTTKKEVAPVTPKFQSRFLPNKSVTPVVEPPKKEDDEEEESETSSESEETDSEDESDEESKKTKPETPVVKNKPVDKTDIGPLLARSANARDTSETQRKGSRDETGTSGGYVAKRYGTADNSTSSYRSPYGAKEEPTTTTTAGSRYRTRNQQEDESPSRYGSGGYTSRFLNKSKSSAAVSPDEDPLEPKKYTPSSSASVAAVDDSNKYSSGRSRYAALKDRRSRLNRSRSSHNLGGPDDMDESEEPTSPTSSMPSSYLASRYAPSTTAGSDLSRSRSTHAMKPRETSPDRSGGSGTTEKDGAALSSWARYLKNKYGTKAGGKDGKDSVGASSAASSTAARRLSLGLPLRHNSASIESSDDDQKNPGGSPTSLTAATAVAAGFAAAAAGSSPRSQYLQKRRQQFKIGSRGSEPGCFTWPRGIAVGPDNLVVVADSSNHRVQVFDANGIFVKEFGAYGNGEGEFDCLAGVAVNRIGQFIIADRYNHRIQVLDPAGRFLRSFGSQGTSDGRFNYPWGITTDALGFIYVCDKENHRVQVFQSDGTFVGKFGSCGSKAGQLEHPHYIAVSNTNRVIVSDSNNHRVQIFDVNGRVLTAFGTEGSEEGQFKFPRGVAVDDQGYIIVADSGNNRIQIFHPDGTFLKAFGGWGSGDGEFKGLEGIAVMSNGNILVCDRENHRIQEKPPPVHPTKIQTSISPSSAVELQHDKRDFSRWPDELFEEMDSTLAVQQYIQQQIRREPANIDLILTPPELQDEGVWKYEHLRQFCMELNGLAVRLQGECHPETCTQMTATEQWIFLCAAHKTPKECPAIDYTRHTLDGAACLLNSNKYFPSSCSTAEDEEIEVRISVGVSIKESSVAKLGSVCRRVYRIFSHAYFHHRAIFDEYESANALVVLSSAAEDGEIEVRISVGVSIKESSVAKLGSVCRRVYRIFSHAYFHHRAIFDEYESANALVVLSSAAEDGEIENETCLCRRFTSFVTKYNLMSKDNLIVPILEDEGSGETDAWMNPPTPEPTSLPPSVTNYGPSPSPPAACMPHS</sequence>
<feature type="region of interest" description="Disordered" evidence="9">
    <location>
        <begin position="1231"/>
        <end position="1251"/>
    </location>
</feature>
<feature type="compositionally biased region" description="Low complexity" evidence="9">
    <location>
        <begin position="1125"/>
        <end position="1135"/>
    </location>
</feature>
<dbReference type="Gene3D" id="2.120.10.30">
    <property type="entry name" value="TolB, C-terminal domain"/>
    <property type="match status" value="3"/>
</dbReference>
<feature type="compositionally biased region" description="Basic and acidic residues" evidence="9">
    <location>
        <begin position="633"/>
        <end position="648"/>
    </location>
</feature>
<keyword evidence="1 5" id="KW-0479">Metal-binding</keyword>
<feature type="compositionally biased region" description="Low complexity" evidence="9">
    <location>
        <begin position="458"/>
        <end position="471"/>
    </location>
</feature>
<feature type="signal peptide" evidence="10">
    <location>
        <begin position="1"/>
        <end position="19"/>
    </location>
</feature>
<dbReference type="InterPro" id="IPR036703">
    <property type="entry name" value="MOB_kinase_act_sf"/>
</dbReference>
<feature type="domain" description="B box-type" evidence="12">
    <location>
        <begin position="249"/>
        <end position="292"/>
    </location>
</feature>
<dbReference type="InterPro" id="IPR001258">
    <property type="entry name" value="NHL_repeat"/>
</dbReference>
<dbReference type="PROSITE" id="PS51125">
    <property type="entry name" value="NHL"/>
    <property type="match status" value="6"/>
</dbReference>
<feature type="repeat" description="NHL" evidence="7">
    <location>
        <begin position="1375"/>
        <end position="1418"/>
    </location>
</feature>
<accession>A0A7R9JB93</accession>
<evidence type="ECO:0000256" key="7">
    <source>
        <dbReference type="PROSITE-ProRule" id="PRU00504"/>
    </source>
</evidence>
<feature type="binding site" evidence="5">
    <location>
        <position position="1654"/>
    </location>
    <ligand>
        <name>Zn(2+)</name>
        <dbReference type="ChEBI" id="CHEBI:29105"/>
    </ligand>
</feature>
<evidence type="ECO:0000256" key="5">
    <source>
        <dbReference type="PIRSR" id="PIRSR605301-1"/>
    </source>
</evidence>
<evidence type="ECO:0000313" key="13">
    <source>
        <dbReference type="EMBL" id="CAD7576158.1"/>
    </source>
</evidence>
<dbReference type="GO" id="GO:0043161">
    <property type="term" value="P:proteasome-mediated ubiquitin-dependent protein catabolic process"/>
    <property type="evidence" value="ECO:0007669"/>
    <property type="project" value="TreeGrafter"/>
</dbReference>
<dbReference type="GO" id="GO:0000209">
    <property type="term" value="P:protein polyubiquitination"/>
    <property type="evidence" value="ECO:0007669"/>
    <property type="project" value="TreeGrafter"/>
</dbReference>
<dbReference type="PANTHER" id="PTHR24104">
    <property type="entry name" value="E3 UBIQUITIN-PROTEIN LIGASE NHLRC1-RELATED"/>
    <property type="match status" value="1"/>
</dbReference>
<protein>
    <submittedName>
        <fullName evidence="13">(California timema) hypothetical protein</fullName>
    </submittedName>
</protein>
<feature type="compositionally biased region" description="Polar residues" evidence="9">
    <location>
        <begin position="1142"/>
        <end position="1151"/>
    </location>
</feature>
<dbReference type="InterPro" id="IPR013083">
    <property type="entry name" value="Znf_RING/FYVE/PHD"/>
</dbReference>
<dbReference type="PROSITE" id="PS50119">
    <property type="entry name" value="ZF_BBOX"/>
    <property type="match status" value="1"/>
</dbReference>
<feature type="binding site" evidence="5">
    <location>
        <position position="1752"/>
    </location>
    <ligand>
        <name>Zn(2+)</name>
        <dbReference type="ChEBI" id="CHEBI:29105"/>
    </ligand>
</feature>
<dbReference type="PANTHER" id="PTHR24104:SF47">
    <property type="entry name" value="E3 UBIQUITIN-PROTEIN LIGASE NHLRC1"/>
    <property type="match status" value="1"/>
</dbReference>
<dbReference type="Gene3D" id="1.20.140.30">
    <property type="entry name" value="MOB kinase activator"/>
    <property type="match status" value="2"/>
</dbReference>
<evidence type="ECO:0000256" key="2">
    <source>
        <dbReference type="ARBA" id="ARBA00022737"/>
    </source>
</evidence>
<dbReference type="FunFam" id="2.120.10.30:FF:000013">
    <property type="entry name" value="E3 ubiquitin-protein ligase TRIM71"/>
    <property type="match status" value="2"/>
</dbReference>
<dbReference type="PROSITE" id="PS50089">
    <property type="entry name" value="ZF_RING_2"/>
    <property type="match status" value="1"/>
</dbReference>
<feature type="compositionally biased region" description="Basic and acidic residues" evidence="9">
    <location>
        <begin position="482"/>
        <end position="507"/>
    </location>
</feature>
<feature type="compositionally biased region" description="Polar residues" evidence="9">
    <location>
        <begin position="730"/>
        <end position="753"/>
    </location>
</feature>
<dbReference type="InterPro" id="IPR050952">
    <property type="entry name" value="TRIM-NHL_E3_ligases"/>
</dbReference>
<organism evidence="13">
    <name type="scientific">Timema californicum</name>
    <name type="common">California timema</name>
    <name type="synonym">Walking stick</name>
    <dbReference type="NCBI Taxonomy" id="61474"/>
    <lineage>
        <taxon>Eukaryota</taxon>
        <taxon>Metazoa</taxon>
        <taxon>Ecdysozoa</taxon>
        <taxon>Arthropoda</taxon>
        <taxon>Hexapoda</taxon>
        <taxon>Insecta</taxon>
        <taxon>Pterygota</taxon>
        <taxon>Neoptera</taxon>
        <taxon>Polyneoptera</taxon>
        <taxon>Phasmatodea</taxon>
        <taxon>Timematodea</taxon>
        <taxon>Timematoidea</taxon>
        <taxon>Timematidae</taxon>
        <taxon>Timema</taxon>
    </lineage>
</organism>
<feature type="repeat" description="NHL" evidence="7">
    <location>
        <begin position="1328"/>
        <end position="1371"/>
    </location>
</feature>
<evidence type="ECO:0000259" key="11">
    <source>
        <dbReference type="PROSITE" id="PS50089"/>
    </source>
</evidence>
<feature type="compositionally biased region" description="Basic residues" evidence="9">
    <location>
        <begin position="1100"/>
        <end position="1109"/>
    </location>
</feature>
<dbReference type="SMART" id="SM00184">
    <property type="entry name" value="RING"/>
    <property type="match status" value="1"/>
</dbReference>
<dbReference type="InterPro" id="IPR011042">
    <property type="entry name" value="6-blade_b-propeller_TolB-like"/>
</dbReference>
<dbReference type="GO" id="GO:0061630">
    <property type="term" value="F:ubiquitin protein ligase activity"/>
    <property type="evidence" value="ECO:0007669"/>
    <property type="project" value="TreeGrafter"/>
</dbReference>
<feature type="repeat" description="NHL" evidence="7">
    <location>
        <begin position="1281"/>
        <end position="1324"/>
    </location>
</feature>
<feature type="repeat" description="NHL" evidence="7">
    <location>
        <begin position="1519"/>
        <end position="1554"/>
    </location>
</feature>
<feature type="region of interest" description="Disordered" evidence="9">
    <location>
        <begin position="458"/>
        <end position="1182"/>
    </location>
</feature>
<evidence type="ECO:0000256" key="3">
    <source>
        <dbReference type="ARBA" id="ARBA00022771"/>
    </source>
</evidence>
<feature type="binding site" evidence="5">
    <location>
        <position position="1747"/>
    </location>
    <ligand>
        <name>Zn(2+)</name>
        <dbReference type="ChEBI" id="CHEBI:29105"/>
    </ligand>
</feature>
<evidence type="ECO:0000256" key="10">
    <source>
        <dbReference type="SAM" id="SignalP"/>
    </source>
</evidence>
<feature type="chain" id="PRO_5031560443" evidence="10">
    <location>
        <begin position="20"/>
        <end position="1911"/>
    </location>
</feature>
<feature type="compositionally biased region" description="Polar residues" evidence="9">
    <location>
        <begin position="866"/>
        <end position="880"/>
    </location>
</feature>
<dbReference type="GO" id="GO:0008270">
    <property type="term" value="F:zinc ion binding"/>
    <property type="evidence" value="ECO:0007669"/>
    <property type="project" value="UniProtKB-KW"/>
</dbReference>
<dbReference type="FunFam" id="3.30.40.10:FF:000185">
    <property type="entry name" value="RING finger protein nhl-1"/>
    <property type="match status" value="1"/>
</dbReference>
<keyword evidence="8" id="KW-0175">Coiled coil</keyword>
<dbReference type="CDD" id="cd14954">
    <property type="entry name" value="NHL_TRIM71_like"/>
    <property type="match status" value="1"/>
</dbReference>
<evidence type="ECO:0000256" key="1">
    <source>
        <dbReference type="ARBA" id="ARBA00022723"/>
    </source>
</evidence>
<feature type="compositionally biased region" description="Low complexity" evidence="9">
    <location>
        <begin position="1073"/>
        <end position="1082"/>
    </location>
</feature>
<feature type="compositionally biased region" description="Basic and acidic residues" evidence="9">
    <location>
        <begin position="599"/>
        <end position="614"/>
    </location>
</feature>
<feature type="compositionally biased region" description="Low complexity" evidence="9">
    <location>
        <begin position="816"/>
        <end position="830"/>
    </location>
</feature>
<evidence type="ECO:0000256" key="8">
    <source>
        <dbReference type="SAM" id="Coils"/>
    </source>
</evidence>
<dbReference type="SUPFAM" id="SSF101898">
    <property type="entry name" value="NHL repeat"/>
    <property type="match status" value="1"/>
</dbReference>
<feature type="compositionally biased region" description="Acidic residues" evidence="9">
    <location>
        <begin position="914"/>
        <end position="937"/>
    </location>
</feature>
<dbReference type="Pfam" id="PF00097">
    <property type="entry name" value="zf-C3HC4"/>
    <property type="match status" value="1"/>
</dbReference>
<name>A0A7R9JB93_TIMCA</name>
<reference evidence="13" key="1">
    <citation type="submission" date="2020-11" db="EMBL/GenBank/DDBJ databases">
        <authorList>
            <person name="Tran Van P."/>
        </authorList>
    </citation>
    <scope>NUCLEOTIDE SEQUENCE</scope>
</reference>
<dbReference type="Gene3D" id="3.30.40.10">
    <property type="entry name" value="Zinc/RING finger domain, C3HC4 (zinc finger)"/>
    <property type="match status" value="1"/>
</dbReference>
<evidence type="ECO:0000256" key="4">
    <source>
        <dbReference type="ARBA" id="ARBA00022833"/>
    </source>
</evidence>
<dbReference type="InterPro" id="IPR018957">
    <property type="entry name" value="Znf_C3HC4_RING-type"/>
</dbReference>
<evidence type="ECO:0000256" key="9">
    <source>
        <dbReference type="SAM" id="MobiDB-lite"/>
    </source>
</evidence>
<dbReference type="FunFam" id="2.120.10.30:FF:000037">
    <property type="entry name" value="Uncharacterized protein, isoform E"/>
    <property type="match status" value="1"/>
</dbReference>
<dbReference type="Pfam" id="PF03637">
    <property type="entry name" value="Mob1_phocein"/>
    <property type="match status" value="1"/>
</dbReference>
<evidence type="ECO:0000259" key="12">
    <source>
        <dbReference type="PROSITE" id="PS50119"/>
    </source>
</evidence>
<proteinExistence type="predicted"/>
<dbReference type="InterPro" id="IPR000315">
    <property type="entry name" value="Znf_B-box"/>
</dbReference>
<feature type="compositionally biased region" description="Low complexity" evidence="9">
    <location>
        <begin position="786"/>
        <end position="807"/>
    </location>
</feature>
<dbReference type="InterPro" id="IPR005301">
    <property type="entry name" value="MOB_kinase_act_fam"/>
</dbReference>